<evidence type="ECO:0000256" key="2">
    <source>
        <dbReference type="ARBA" id="ARBA00006364"/>
    </source>
</evidence>
<organism evidence="9 10">
    <name type="scientific">Petromyzon marinus</name>
    <name type="common">Sea lamprey</name>
    <dbReference type="NCBI Taxonomy" id="7757"/>
    <lineage>
        <taxon>Eukaryota</taxon>
        <taxon>Metazoa</taxon>
        <taxon>Chordata</taxon>
        <taxon>Craniata</taxon>
        <taxon>Vertebrata</taxon>
        <taxon>Cyclostomata</taxon>
        <taxon>Hyperoartia</taxon>
        <taxon>Petromyzontiformes</taxon>
        <taxon>Petromyzontidae</taxon>
        <taxon>Petromyzon</taxon>
    </lineage>
</organism>
<dbReference type="InterPro" id="IPR008516">
    <property type="entry name" value="Na/K-Atpase_Interacting"/>
</dbReference>
<sequence>MRRCTGRCSLVFICALQVVTAVERQIFDFLGYQWAPILANFLHILMLILGLFGALQYRPRYLTAYAVWMVLWVSWNVFLVCFYLEVGGLSKDSDTLTFHASIHRSWWRENGPGCRVTPAEPPPGRATAGLAYISVPGCLLQYQHLEVIHSSTQLLIALVGFVYACYVISVFTEEEDSFDFIGGFDPYPTTYQVPQKPAHMQLQPMYTTK</sequence>
<protein>
    <recommendedName>
        <fullName evidence="7">Sodium/potassium-transporting ATPase subunit beta-1-interacting protein</fullName>
        <shortName evidence="7">Na(+)/K(+)-transporting ATPase subunit beta-1-interacting protein</shortName>
    </recommendedName>
</protein>
<dbReference type="GO" id="GO:0005886">
    <property type="term" value="C:plasma membrane"/>
    <property type="evidence" value="ECO:0007669"/>
    <property type="project" value="UniProtKB-SubCell"/>
</dbReference>
<reference evidence="10" key="1">
    <citation type="submission" date="2025-08" db="UniProtKB">
        <authorList>
            <consortium name="RefSeq"/>
        </authorList>
    </citation>
    <scope>IDENTIFICATION</scope>
    <source>
        <tissue evidence="10">Sperm</tissue>
    </source>
</reference>
<comment type="subcellular location">
    <subcellularLocation>
        <location evidence="1 7">Cell membrane</location>
        <topology evidence="1 7">Multi-pass membrane protein</topology>
    </subcellularLocation>
</comment>
<keyword evidence="4 7" id="KW-0812">Transmembrane</keyword>
<feature type="chain" id="PRO_5042460171" description="Sodium/potassium-transporting ATPase subunit beta-1-interacting protein" evidence="8">
    <location>
        <begin position="22"/>
        <end position="209"/>
    </location>
</feature>
<name>A0AAJ7TC94_PETMA</name>
<dbReference type="Proteomes" id="UP001318040">
    <property type="component" value="Chromosome 23"/>
</dbReference>
<proteinExistence type="inferred from homology"/>
<evidence type="ECO:0000313" key="9">
    <source>
        <dbReference type="Proteomes" id="UP001318040"/>
    </source>
</evidence>
<dbReference type="GO" id="GO:0002028">
    <property type="term" value="P:regulation of sodium ion transport"/>
    <property type="evidence" value="ECO:0007669"/>
    <property type="project" value="UniProtKB-UniRule"/>
</dbReference>
<keyword evidence="6 7" id="KW-0472">Membrane</keyword>
<keyword evidence="8" id="KW-0732">Signal</keyword>
<dbReference type="KEGG" id="pmrn:116945142"/>
<evidence type="ECO:0000256" key="6">
    <source>
        <dbReference type="ARBA" id="ARBA00023136"/>
    </source>
</evidence>
<feature type="transmembrane region" description="Helical" evidence="7">
    <location>
        <begin position="34"/>
        <end position="55"/>
    </location>
</feature>
<evidence type="ECO:0000256" key="4">
    <source>
        <dbReference type="ARBA" id="ARBA00022692"/>
    </source>
</evidence>
<evidence type="ECO:0000256" key="8">
    <source>
        <dbReference type="SAM" id="SignalP"/>
    </source>
</evidence>
<accession>A0AAJ7TC94</accession>
<dbReference type="RefSeq" id="XP_032815202.1">
    <property type="nucleotide sequence ID" value="XM_032959311.1"/>
</dbReference>
<evidence type="ECO:0000256" key="3">
    <source>
        <dbReference type="ARBA" id="ARBA00022475"/>
    </source>
</evidence>
<keyword evidence="3 7" id="KW-1003">Cell membrane</keyword>
<evidence type="ECO:0000256" key="7">
    <source>
        <dbReference type="RuleBase" id="RU368041"/>
    </source>
</evidence>
<comment type="similarity">
    <text evidence="2 7">Belongs to the NKAIN family.</text>
</comment>
<evidence type="ECO:0000256" key="1">
    <source>
        <dbReference type="ARBA" id="ARBA00004651"/>
    </source>
</evidence>
<keyword evidence="5 7" id="KW-1133">Transmembrane helix</keyword>
<dbReference type="PANTHER" id="PTHR13084">
    <property type="entry name" value="T-CELL LYMPHOMA BREAKPOINT-ASSOCIATED TARGET 1-RELATED"/>
    <property type="match status" value="1"/>
</dbReference>
<feature type="signal peptide" evidence="8">
    <location>
        <begin position="1"/>
        <end position="21"/>
    </location>
</feature>
<dbReference type="AlphaFoldDB" id="A0AAJ7TC94"/>
<dbReference type="Pfam" id="PF05640">
    <property type="entry name" value="NKAIN"/>
    <property type="match status" value="1"/>
</dbReference>
<feature type="transmembrane region" description="Helical" evidence="7">
    <location>
        <begin position="62"/>
        <end position="86"/>
    </location>
</feature>
<evidence type="ECO:0000256" key="5">
    <source>
        <dbReference type="ARBA" id="ARBA00022989"/>
    </source>
</evidence>
<dbReference type="PANTHER" id="PTHR13084:SF6">
    <property type="entry name" value="SODIUM_POTASSIUM-TRANSPORTING ATPASE SUBUNIT BETA-1-INTERACTING PROTEIN"/>
    <property type="match status" value="1"/>
</dbReference>
<evidence type="ECO:0000313" key="10">
    <source>
        <dbReference type="RefSeq" id="XP_032815202.1"/>
    </source>
</evidence>
<dbReference type="GeneID" id="116945142"/>
<feature type="transmembrane region" description="Helical" evidence="7">
    <location>
        <begin position="154"/>
        <end position="172"/>
    </location>
</feature>
<keyword evidence="9" id="KW-1185">Reference proteome</keyword>
<gene>
    <name evidence="10" type="primary">LOC116945142</name>
</gene>